<dbReference type="GO" id="GO:0005739">
    <property type="term" value="C:mitochondrion"/>
    <property type="evidence" value="ECO:0007669"/>
    <property type="project" value="TreeGrafter"/>
</dbReference>
<dbReference type="InterPro" id="IPR051557">
    <property type="entry name" value="NipSnap_domain"/>
</dbReference>
<comment type="similarity">
    <text evidence="1">Belongs to the NipSnap family.</text>
</comment>
<sequence>MVNEIEKFGETMIYDSRMYTLKPGATADYRAGVKEIGLPIRQRHGVTLAGWYWSEIGALNQVVHIWGYDDVKHMEEAKHAFHTDPEWTGKYVPRAQPLVESQKTWTMNSSGFCPIYPTIGDVPADGTPEFMKKNNMVFDFRVYTFKPGGIPAYMAAAGEVALPIRARHGIKLAGWYYGDVGDLNTVTHIWAYEDLKHFKEGKDAVNADPEWAGSYLPRVRGLLVAQNTYLMNTSEFGPVPE</sequence>
<dbReference type="GO" id="GO:0000423">
    <property type="term" value="P:mitophagy"/>
    <property type="evidence" value="ECO:0007669"/>
    <property type="project" value="UniProtKB-ARBA"/>
</dbReference>
<dbReference type="AlphaFoldDB" id="A0A160VBC7"/>
<gene>
    <name evidence="3" type="ORF">MGWOODY_Clf722</name>
</gene>
<dbReference type="EMBL" id="FAXA01000435">
    <property type="protein sequence ID" value="CUV03556.1"/>
    <property type="molecule type" value="Genomic_DNA"/>
</dbReference>
<evidence type="ECO:0000313" key="3">
    <source>
        <dbReference type="EMBL" id="CUV03556.1"/>
    </source>
</evidence>
<dbReference type="Pfam" id="PF07978">
    <property type="entry name" value="NIPSNAP"/>
    <property type="match status" value="2"/>
</dbReference>
<dbReference type="PANTHER" id="PTHR21017">
    <property type="entry name" value="NIPSNAP-RELATED"/>
    <property type="match status" value="1"/>
</dbReference>
<proteinExistence type="inferred from homology"/>
<dbReference type="PANTHER" id="PTHR21017:SF17">
    <property type="entry name" value="PROTEIN NIPSNAP"/>
    <property type="match status" value="1"/>
</dbReference>
<accession>A0A160VBC7</accession>
<dbReference type="Gene3D" id="3.30.70.100">
    <property type="match status" value="2"/>
</dbReference>
<feature type="domain" description="NIPSNAP" evidence="2">
    <location>
        <begin position="14"/>
        <end position="113"/>
    </location>
</feature>
<evidence type="ECO:0000256" key="1">
    <source>
        <dbReference type="ARBA" id="ARBA00005291"/>
    </source>
</evidence>
<evidence type="ECO:0000259" key="2">
    <source>
        <dbReference type="Pfam" id="PF07978"/>
    </source>
</evidence>
<organism evidence="3">
    <name type="scientific">hydrothermal vent metagenome</name>
    <dbReference type="NCBI Taxonomy" id="652676"/>
    <lineage>
        <taxon>unclassified sequences</taxon>
        <taxon>metagenomes</taxon>
        <taxon>ecological metagenomes</taxon>
    </lineage>
</organism>
<dbReference type="InterPro" id="IPR012577">
    <property type="entry name" value="NIPSNAP"/>
</dbReference>
<reference evidence="3" key="1">
    <citation type="submission" date="2015-10" db="EMBL/GenBank/DDBJ databases">
        <authorList>
            <person name="Gilbert D.G."/>
        </authorList>
    </citation>
    <scope>NUCLEOTIDE SEQUENCE</scope>
</reference>
<dbReference type="InterPro" id="IPR011008">
    <property type="entry name" value="Dimeric_a/b-barrel"/>
</dbReference>
<feature type="domain" description="NIPSNAP" evidence="2">
    <location>
        <begin position="139"/>
        <end position="226"/>
    </location>
</feature>
<protein>
    <recommendedName>
        <fullName evidence="2">NIPSNAP domain-containing protein</fullName>
    </recommendedName>
</protein>
<dbReference type="SUPFAM" id="SSF54909">
    <property type="entry name" value="Dimeric alpha+beta barrel"/>
    <property type="match status" value="2"/>
</dbReference>
<name>A0A160VBC7_9ZZZZ</name>